<dbReference type="SUPFAM" id="SSF53901">
    <property type="entry name" value="Thiolase-like"/>
    <property type="match status" value="2"/>
</dbReference>
<dbReference type="PANTHER" id="PTHR42870:SF1">
    <property type="entry name" value="NON-SPECIFIC LIPID-TRANSFER PROTEIN-LIKE 2"/>
    <property type="match status" value="1"/>
</dbReference>
<dbReference type="EMBL" id="CP021109">
    <property type="protein sequence ID" value="ARP85166.1"/>
    <property type="molecule type" value="Genomic_DNA"/>
</dbReference>
<dbReference type="NCBIfam" id="NF004811">
    <property type="entry name" value="PRK06158.1"/>
    <property type="match status" value="1"/>
</dbReference>
<proteinExistence type="predicted"/>
<name>A0A1W6YVS2_9BORD</name>
<accession>A0A1W6YVS2</accession>
<dbReference type="Gene3D" id="3.40.47.10">
    <property type="match status" value="1"/>
</dbReference>
<dbReference type="Pfam" id="PF22691">
    <property type="entry name" value="Thiolase_C_1"/>
    <property type="match status" value="1"/>
</dbReference>
<evidence type="ECO:0000259" key="1">
    <source>
        <dbReference type="Pfam" id="PF22691"/>
    </source>
</evidence>
<dbReference type="RefSeq" id="WP_086071379.1">
    <property type="nucleotide sequence ID" value="NZ_CP021109.1"/>
</dbReference>
<evidence type="ECO:0000313" key="2">
    <source>
        <dbReference type="EMBL" id="ARP85166.1"/>
    </source>
</evidence>
<dbReference type="Proteomes" id="UP000194139">
    <property type="component" value="Chromosome"/>
</dbReference>
<dbReference type="GO" id="GO:0003988">
    <property type="term" value="F:acetyl-CoA C-acyltransferase activity"/>
    <property type="evidence" value="ECO:0007669"/>
    <property type="project" value="UniProtKB-ARBA"/>
</dbReference>
<dbReference type="CDD" id="cd00829">
    <property type="entry name" value="SCP-x_thiolase"/>
    <property type="match status" value="1"/>
</dbReference>
<dbReference type="AlphaFoldDB" id="A0A1W6YVS2"/>
<protein>
    <submittedName>
        <fullName evidence="2">Thiolase</fullName>
    </submittedName>
</protein>
<dbReference type="InterPro" id="IPR016039">
    <property type="entry name" value="Thiolase-like"/>
</dbReference>
<dbReference type="PANTHER" id="PTHR42870">
    <property type="entry name" value="ACETYL-COA C-ACETYLTRANSFERASE"/>
    <property type="match status" value="1"/>
</dbReference>
<keyword evidence="3" id="KW-1185">Reference proteome</keyword>
<reference evidence="2 3" key="1">
    <citation type="submission" date="2017-05" db="EMBL/GenBank/DDBJ databases">
        <title>Complete and WGS of Bordetella genogroups.</title>
        <authorList>
            <person name="Spilker T."/>
            <person name="LiPuma J."/>
        </authorList>
    </citation>
    <scope>NUCLEOTIDE SEQUENCE [LARGE SCALE GENOMIC DNA]</scope>
    <source>
        <strain evidence="2 3">AU17164</strain>
    </source>
</reference>
<sequence>MTDLNPILHRGRAAIVGAAESDLGEVGPGFSALDLMAQGVQRALADSGLGLRDVDGLFCATTQSRMAGLALAEYLNLPEAYIDSTSTGGSSFMGHLARAVQAVEAGICKVAVVAYGSTQRSLGRKNTSPPERNPYEAPFKPFLPPTAYALAAARHMHEFGTTREQLAEVAVAARQWALRNPVAWEKEPLTVEQVLASRMVSHPLTIRDCCLVSDGGGAIVVTSAERARRLPKPPVHLLGAGHVTTHLTISNMPNLVETGARRAGEIAYAQAGVGPRDIDVVGVYDAFTINTILFLEDLGFCAKGEGGAFVSGGNIAPGGSLPVNTNGGGLSYCHPGMYGLFLLIEAVRQLRGECGDRQVPGAEIALAHGNGAVLSSQYTVILGGAETA</sequence>
<gene>
    <name evidence="2" type="ORF">CAL13_02240</name>
</gene>
<dbReference type="InterPro" id="IPR055140">
    <property type="entry name" value="Thiolase_C_2"/>
</dbReference>
<organism evidence="2 3">
    <name type="scientific">Bordetella genomosp. 9</name>
    <dbReference type="NCBI Taxonomy" id="1416803"/>
    <lineage>
        <taxon>Bacteria</taxon>
        <taxon>Pseudomonadati</taxon>
        <taxon>Pseudomonadota</taxon>
        <taxon>Betaproteobacteria</taxon>
        <taxon>Burkholderiales</taxon>
        <taxon>Alcaligenaceae</taxon>
        <taxon>Bordetella</taxon>
    </lineage>
</organism>
<dbReference type="InterPro" id="IPR002155">
    <property type="entry name" value="Thiolase"/>
</dbReference>
<evidence type="ECO:0000313" key="3">
    <source>
        <dbReference type="Proteomes" id="UP000194139"/>
    </source>
</evidence>
<dbReference type="PIRSF" id="PIRSF000429">
    <property type="entry name" value="Ac-CoA_Ac_transf"/>
    <property type="match status" value="1"/>
</dbReference>
<feature type="domain" description="Thiolase C-terminal" evidence="1">
    <location>
        <begin position="241"/>
        <end position="383"/>
    </location>
</feature>